<name>A0A7Y7IWL6_9PROT</name>
<organism evidence="2 3">
    <name type="scientific">Nguyenibacter vanlangensis</name>
    <dbReference type="NCBI Taxonomy" id="1216886"/>
    <lineage>
        <taxon>Bacteria</taxon>
        <taxon>Pseudomonadati</taxon>
        <taxon>Pseudomonadota</taxon>
        <taxon>Alphaproteobacteria</taxon>
        <taxon>Acetobacterales</taxon>
        <taxon>Acetobacteraceae</taxon>
        <taxon>Nguyenibacter</taxon>
    </lineage>
</organism>
<proteinExistence type="predicted"/>
<evidence type="ECO:0000313" key="3">
    <source>
        <dbReference type="Proteomes" id="UP000534870"/>
    </source>
</evidence>
<dbReference type="RefSeq" id="WP_176640237.1">
    <property type="nucleotide sequence ID" value="NZ_JABXXP010000195.1"/>
</dbReference>
<comment type="caution">
    <text evidence="2">The sequence shown here is derived from an EMBL/GenBank/DDBJ whole genome shotgun (WGS) entry which is preliminary data.</text>
</comment>
<dbReference type="Proteomes" id="UP000534870">
    <property type="component" value="Unassembled WGS sequence"/>
</dbReference>
<gene>
    <name evidence="2" type="ORF">HUK84_10430</name>
</gene>
<evidence type="ECO:0000256" key="1">
    <source>
        <dbReference type="SAM" id="SignalP"/>
    </source>
</evidence>
<keyword evidence="1" id="KW-0732">Signal</keyword>
<feature type="signal peptide" evidence="1">
    <location>
        <begin position="1"/>
        <end position="23"/>
    </location>
</feature>
<evidence type="ECO:0008006" key="4">
    <source>
        <dbReference type="Google" id="ProtNLM"/>
    </source>
</evidence>
<dbReference type="AlphaFoldDB" id="A0A7Y7IWL6"/>
<sequence length="171" mass="17043">MTHILHRLAAAVLAVGLTVPVVACTTTGGTTTINTAELAADAGALDFAAQAIESIPTLSSHLTADQVAQVNAALTQIKTITAQINASTSGSIDINTGRGWASSLATEFQTVLSVAGTVASALDPAVAGYIQTAEQIVPLIEAAVGLTPASVSVTAAALPAPQVRAALYRGV</sequence>
<dbReference type="EMBL" id="JABXXP010000195">
    <property type="protein sequence ID" value="NVN11532.1"/>
    <property type="molecule type" value="Genomic_DNA"/>
</dbReference>
<protein>
    <recommendedName>
        <fullName evidence="4">Lipoprotein</fullName>
    </recommendedName>
</protein>
<feature type="chain" id="PRO_5031208122" description="Lipoprotein" evidence="1">
    <location>
        <begin position="24"/>
        <end position="171"/>
    </location>
</feature>
<evidence type="ECO:0000313" key="2">
    <source>
        <dbReference type="EMBL" id="NVN11532.1"/>
    </source>
</evidence>
<accession>A0A7Y7IWL6</accession>
<reference evidence="2 3" key="1">
    <citation type="submission" date="2020-06" db="EMBL/GenBank/DDBJ databases">
        <title>Description of novel acetic acid bacteria.</title>
        <authorList>
            <person name="Sombolestani A."/>
        </authorList>
    </citation>
    <scope>NUCLEOTIDE SEQUENCE [LARGE SCALE GENOMIC DNA]</scope>
    <source>
        <strain evidence="2 3">LMG 31431</strain>
    </source>
</reference>